<feature type="transmembrane region" description="Helical" evidence="2">
    <location>
        <begin position="57"/>
        <end position="76"/>
    </location>
</feature>
<dbReference type="Proteomes" id="UP000830236">
    <property type="component" value="Chromosome"/>
</dbReference>
<name>A0A9E7D6C7_9ACTO</name>
<evidence type="ECO:0000256" key="1">
    <source>
        <dbReference type="SAM" id="MobiDB-lite"/>
    </source>
</evidence>
<dbReference type="AlphaFoldDB" id="A0A9E7D6C7"/>
<dbReference type="KEGG" id="agh:M3I41_06960"/>
<reference evidence="3" key="1">
    <citation type="submission" date="2022-05" db="EMBL/GenBank/DDBJ databases">
        <title>Using nanopore sequencing to obtain complete genomes from saliva samples.</title>
        <authorList>
            <person name="Baker J.L."/>
        </authorList>
    </citation>
    <scope>NUCLEOTIDE SEQUENCE</scope>
    <source>
        <strain evidence="3">JCVI-JB-Ag32</strain>
    </source>
</reference>
<gene>
    <name evidence="3" type="ORF">M3I41_06960</name>
</gene>
<keyword evidence="2" id="KW-0812">Transmembrane</keyword>
<sequence>MQQHHQASFEDLPIDEDYRTPPRSRRRLWVGASITIIAALCPLLAQLPVLNNLATTLWLVSLPLCFVGVALIASYLHHRYNKP</sequence>
<feature type="transmembrane region" description="Helical" evidence="2">
    <location>
        <begin position="28"/>
        <end position="45"/>
    </location>
</feature>
<evidence type="ECO:0000313" key="4">
    <source>
        <dbReference type="Proteomes" id="UP000830236"/>
    </source>
</evidence>
<dbReference type="EMBL" id="CP097095">
    <property type="protein sequence ID" value="UQF79323.1"/>
    <property type="molecule type" value="Genomic_DNA"/>
</dbReference>
<keyword evidence="2" id="KW-0472">Membrane</keyword>
<evidence type="ECO:0000313" key="3">
    <source>
        <dbReference type="EMBL" id="UQF79323.1"/>
    </source>
</evidence>
<accession>A0A9E7D6C7</accession>
<keyword evidence="2" id="KW-1133">Transmembrane helix</keyword>
<organism evidence="3 4">
    <name type="scientific">Actinomyces graevenitzii</name>
    <dbReference type="NCBI Taxonomy" id="55565"/>
    <lineage>
        <taxon>Bacteria</taxon>
        <taxon>Bacillati</taxon>
        <taxon>Actinomycetota</taxon>
        <taxon>Actinomycetes</taxon>
        <taxon>Actinomycetales</taxon>
        <taxon>Actinomycetaceae</taxon>
        <taxon>Actinomyces</taxon>
    </lineage>
</organism>
<protein>
    <submittedName>
        <fullName evidence="3">Uncharacterized protein</fullName>
    </submittedName>
</protein>
<feature type="region of interest" description="Disordered" evidence="1">
    <location>
        <begin position="1"/>
        <end position="21"/>
    </location>
</feature>
<evidence type="ECO:0000256" key="2">
    <source>
        <dbReference type="SAM" id="Phobius"/>
    </source>
</evidence>
<proteinExistence type="predicted"/>